<dbReference type="RefSeq" id="WP_270044834.1">
    <property type="nucleotide sequence ID" value="NZ_JAPDOD010000049.1"/>
</dbReference>
<proteinExistence type="inferred from homology"/>
<dbReference type="EMBL" id="JAPDOD010000049">
    <property type="protein sequence ID" value="MDA0165573.1"/>
    <property type="molecule type" value="Genomic_DNA"/>
</dbReference>
<dbReference type="PRINTS" id="PR01713">
    <property type="entry name" value="NUCEPIMERASE"/>
</dbReference>
<dbReference type="AlphaFoldDB" id="A0A9X3N1X5"/>
<dbReference type="Gene3D" id="3.40.50.720">
    <property type="entry name" value="NAD(P)-binding Rossmann-like Domain"/>
    <property type="match status" value="1"/>
</dbReference>
<accession>A0A9X3N1X5</accession>
<evidence type="ECO:0000313" key="4">
    <source>
        <dbReference type="Proteomes" id="UP001149140"/>
    </source>
</evidence>
<dbReference type="Proteomes" id="UP001149140">
    <property type="component" value="Unassembled WGS sequence"/>
</dbReference>
<evidence type="ECO:0000313" key="3">
    <source>
        <dbReference type="EMBL" id="MDA0165573.1"/>
    </source>
</evidence>
<keyword evidence="4" id="KW-1185">Reference proteome</keyword>
<gene>
    <name evidence="3" type="ORF">OM076_35215</name>
</gene>
<dbReference type="InterPro" id="IPR036291">
    <property type="entry name" value="NAD(P)-bd_dom_sf"/>
</dbReference>
<evidence type="ECO:0000259" key="2">
    <source>
        <dbReference type="Pfam" id="PF01370"/>
    </source>
</evidence>
<reference evidence="3" key="1">
    <citation type="submission" date="2022-10" db="EMBL/GenBank/DDBJ databases">
        <title>The WGS of Solirubrobacter ginsenosidimutans DSM 21036.</title>
        <authorList>
            <person name="Jiang Z."/>
        </authorList>
    </citation>
    <scope>NUCLEOTIDE SEQUENCE</scope>
    <source>
        <strain evidence="3">DSM 21036</strain>
    </source>
</reference>
<dbReference type="Pfam" id="PF01370">
    <property type="entry name" value="Epimerase"/>
    <property type="match status" value="1"/>
</dbReference>
<protein>
    <submittedName>
        <fullName evidence="3">NAD-dependent epimerase/dehydratase family protein</fullName>
    </submittedName>
</protein>
<name>A0A9X3N1X5_9ACTN</name>
<organism evidence="3 4">
    <name type="scientific">Solirubrobacter ginsenosidimutans</name>
    <dbReference type="NCBI Taxonomy" id="490573"/>
    <lineage>
        <taxon>Bacteria</taxon>
        <taxon>Bacillati</taxon>
        <taxon>Actinomycetota</taxon>
        <taxon>Thermoleophilia</taxon>
        <taxon>Solirubrobacterales</taxon>
        <taxon>Solirubrobacteraceae</taxon>
        <taxon>Solirubrobacter</taxon>
    </lineage>
</organism>
<comment type="similarity">
    <text evidence="1">Belongs to the NAD(P)-dependent epimerase/dehydratase family.</text>
</comment>
<dbReference type="PANTHER" id="PTHR43000">
    <property type="entry name" value="DTDP-D-GLUCOSE 4,6-DEHYDRATASE-RELATED"/>
    <property type="match status" value="1"/>
</dbReference>
<dbReference type="SUPFAM" id="SSF51735">
    <property type="entry name" value="NAD(P)-binding Rossmann-fold domains"/>
    <property type="match status" value="1"/>
</dbReference>
<comment type="caution">
    <text evidence="3">The sequence shown here is derived from an EMBL/GenBank/DDBJ whole genome shotgun (WGS) entry which is preliminary data.</text>
</comment>
<dbReference type="Gene3D" id="3.90.25.10">
    <property type="entry name" value="UDP-galactose 4-epimerase, domain 1"/>
    <property type="match status" value="1"/>
</dbReference>
<evidence type="ECO:0000256" key="1">
    <source>
        <dbReference type="ARBA" id="ARBA00007637"/>
    </source>
</evidence>
<sequence length="325" mass="35572">MPSALVTGCAGFIGSHLTESLLADGFDVLGVDCFNDNYPRADKLANLAHASEHDRFRLIAADLAALDAEHLLDGIDVVFHLAGEPGVRASWGPRFDRYTHHNVQATQHLLEAARTHAPKFVYASSSSIYGDALKLPTHEDETPRPLSPYGVTKLAAEHLCVLYGEEHGVDTAALRYFSVYGPRQRPDMAFRRFCEAIHAHDPIEVYGDGRQTRDFTYVGDVVAATRAAGERETPKGRVYNIGGGNRTSLRCALEVLAGLAGRPLGVRHHDRESGDVLDTGADTTRARQELGFDPTTTLEEGLAAELDWVRARNRETPRMQSLTAS</sequence>
<feature type="domain" description="NAD-dependent epimerase/dehydratase" evidence="2">
    <location>
        <begin position="4"/>
        <end position="242"/>
    </location>
</feature>
<dbReference type="InterPro" id="IPR001509">
    <property type="entry name" value="Epimerase_deHydtase"/>
</dbReference>